<keyword evidence="7" id="KW-1185">Reference proteome</keyword>
<dbReference type="PROSITE" id="PS00463">
    <property type="entry name" value="ZN2_CY6_FUNGAL_1"/>
    <property type="match status" value="1"/>
</dbReference>
<keyword evidence="2" id="KW-0479">Metal-binding</keyword>
<protein>
    <recommendedName>
        <fullName evidence="5">Zn(2)-C6 fungal-type domain-containing protein</fullName>
    </recommendedName>
</protein>
<evidence type="ECO:0000256" key="4">
    <source>
        <dbReference type="SAM" id="MobiDB-lite"/>
    </source>
</evidence>
<dbReference type="SMART" id="SM00906">
    <property type="entry name" value="Fungal_trans"/>
    <property type="match status" value="1"/>
</dbReference>
<dbReference type="InterPro" id="IPR050613">
    <property type="entry name" value="Sec_Metabolite_Reg"/>
</dbReference>
<dbReference type="PANTHER" id="PTHR31001">
    <property type="entry name" value="UNCHARACTERIZED TRANSCRIPTIONAL REGULATORY PROTEIN"/>
    <property type="match status" value="1"/>
</dbReference>
<dbReference type="GO" id="GO:0006351">
    <property type="term" value="P:DNA-templated transcription"/>
    <property type="evidence" value="ECO:0007669"/>
    <property type="project" value="InterPro"/>
</dbReference>
<dbReference type="CDD" id="cd00067">
    <property type="entry name" value="GAL4"/>
    <property type="match status" value="1"/>
</dbReference>
<evidence type="ECO:0000256" key="1">
    <source>
        <dbReference type="ARBA" id="ARBA00004123"/>
    </source>
</evidence>
<dbReference type="Proteomes" id="UP000305067">
    <property type="component" value="Unassembled WGS sequence"/>
</dbReference>
<proteinExistence type="predicted"/>
<dbReference type="OrthoDB" id="424974at2759"/>
<feature type="compositionally biased region" description="Polar residues" evidence="4">
    <location>
        <begin position="8"/>
        <end position="17"/>
    </location>
</feature>
<evidence type="ECO:0000259" key="5">
    <source>
        <dbReference type="PROSITE" id="PS50048"/>
    </source>
</evidence>
<comment type="subcellular location">
    <subcellularLocation>
        <location evidence="1">Nucleus</location>
    </subcellularLocation>
</comment>
<feature type="domain" description="Zn(2)-C6 fungal-type" evidence="5">
    <location>
        <begin position="31"/>
        <end position="60"/>
    </location>
</feature>
<gene>
    <name evidence="6" type="ORF">BDV98DRAFT_487954</name>
</gene>
<dbReference type="GO" id="GO:0003677">
    <property type="term" value="F:DNA binding"/>
    <property type="evidence" value="ECO:0007669"/>
    <property type="project" value="InterPro"/>
</dbReference>
<evidence type="ECO:0000256" key="3">
    <source>
        <dbReference type="ARBA" id="ARBA00023242"/>
    </source>
</evidence>
<feature type="region of interest" description="Disordered" evidence="4">
    <location>
        <begin position="674"/>
        <end position="708"/>
    </location>
</feature>
<dbReference type="GO" id="GO:0008270">
    <property type="term" value="F:zinc ion binding"/>
    <property type="evidence" value="ECO:0007669"/>
    <property type="project" value="InterPro"/>
</dbReference>
<dbReference type="EMBL" id="ML178815">
    <property type="protein sequence ID" value="TFL06784.1"/>
    <property type="molecule type" value="Genomic_DNA"/>
</dbReference>
<dbReference type="PROSITE" id="PS50048">
    <property type="entry name" value="ZN2_CY6_FUNGAL_2"/>
    <property type="match status" value="1"/>
</dbReference>
<dbReference type="SUPFAM" id="SSF57701">
    <property type="entry name" value="Zn2/Cys6 DNA-binding domain"/>
    <property type="match status" value="1"/>
</dbReference>
<evidence type="ECO:0000313" key="6">
    <source>
        <dbReference type="EMBL" id="TFL06784.1"/>
    </source>
</evidence>
<dbReference type="CDD" id="cd12148">
    <property type="entry name" value="fungal_TF_MHR"/>
    <property type="match status" value="1"/>
</dbReference>
<name>A0A5C3R6G2_9AGAR</name>
<evidence type="ECO:0000313" key="7">
    <source>
        <dbReference type="Proteomes" id="UP000305067"/>
    </source>
</evidence>
<reference evidence="6 7" key="1">
    <citation type="journal article" date="2019" name="Nat. Ecol. Evol.">
        <title>Megaphylogeny resolves global patterns of mushroom evolution.</title>
        <authorList>
            <person name="Varga T."/>
            <person name="Krizsan K."/>
            <person name="Foldi C."/>
            <person name="Dima B."/>
            <person name="Sanchez-Garcia M."/>
            <person name="Sanchez-Ramirez S."/>
            <person name="Szollosi G.J."/>
            <person name="Szarkandi J.G."/>
            <person name="Papp V."/>
            <person name="Albert L."/>
            <person name="Andreopoulos W."/>
            <person name="Angelini C."/>
            <person name="Antonin V."/>
            <person name="Barry K.W."/>
            <person name="Bougher N.L."/>
            <person name="Buchanan P."/>
            <person name="Buyck B."/>
            <person name="Bense V."/>
            <person name="Catcheside P."/>
            <person name="Chovatia M."/>
            <person name="Cooper J."/>
            <person name="Damon W."/>
            <person name="Desjardin D."/>
            <person name="Finy P."/>
            <person name="Geml J."/>
            <person name="Haridas S."/>
            <person name="Hughes K."/>
            <person name="Justo A."/>
            <person name="Karasinski D."/>
            <person name="Kautmanova I."/>
            <person name="Kiss B."/>
            <person name="Kocsube S."/>
            <person name="Kotiranta H."/>
            <person name="LaButti K.M."/>
            <person name="Lechner B.E."/>
            <person name="Liimatainen K."/>
            <person name="Lipzen A."/>
            <person name="Lukacs Z."/>
            <person name="Mihaltcheva S."/>
            <person name="Morgado L.N."/>
            <person name="Niskanen T."/>
            <person name="Noordeloos M.E."/>
            <person name="Ohm R.A."/>
            <person name="Ortiz-Santana B."/>
            <person name="Ovrebo C."/>
            <person name="Racz N."/>
            <person name="Riley R."/>
            <person name="Savchenko A."/>
            <person name="Shiryaev A."/>
            <person name="Soop K."/>
            <person name="Spirin V."/>
            <person name="Szebenyi C."/>
            <person name="Tomsovsky M."/>
            <person name="Tulloss R.E."/>
            <person name="Uehling J."/>
            <person name="Grigoriev I.V."/>
            <person name="Vagvolgyi C."/>
            <person name="Papp T."/>
            <person name="Martin F.M."/>
            <person name="Miettinen O."/>
            <person name="Hibbett D.S."/>
            <person name="Nagy L.G."/>
        </authorList>
    </citation>
    <scope>NUCLEOTIDE SEQUENCE [LARGE SCALE GENOMIC DNA]</scope>
    <source>
        <strain evidence="6 7">CBS 309.79</strain>
    </source>
</reference>
<feature type="region of interest" description="Disordered" evidence="4">
    <location>
        <begin position="1"/>
        <end position="28"/>
    </location>
</feature>
<keyword evidence="3" id="KW-0539">Nucleus</keyword>
<dbReference type="Pfam" id="PF04082">
    <property type="entry name" value="Fungal_trans"/>
    <property type="match status" value="1"/>
</dbReference>
<dbReference type="InterPro" id="IPR036864">
    <property type="entry name" value="Zn2-C6_fun-type_DNA-bd_sf"/>
</dbReference>
<dbReference type="Pfam" id="PF00172">
    <property type="entry name" value="Zn_clus"/>
    <property type="match status" value="1"/>
</dbReference>
<dbReference type="InterPro" id="IPR007219">
    <property type="entry name" value="XnlR_reg_dom"/>
</dbReference>
<dbReference type="InterPro" id="IPR001138">
    <property type="entry name" value="Zn2Cys6_DnaBD"/>
</dbReference>
<dbReference type="SMART" id="SM00066">
    <property type="entry name" value="GAL4"/>
    <property type="match status" value="1"/>
</dbReference>
<dbReference type="PANTHER" id="PTHR31001:SF56">
    <property type="entry name" value="ZN(2)-C6 FUNGAL-TYPE DOMAIN-CONTAINING PROTEIN"/>
    <property type="match status" value="1"/>
</dbReference>
<accession>A0A5C3R6G2</accession>
<organism evidence="6 7">
    <name type="scientific">Pterulicium gracile</name>
    <dbReference type="NCBI Taxonomy" id="1884261"/>
    <lineage>
        <taxon>Eukaryota</taxon>
        <taxon>Fungi</taxon>
        <taxon>Dikarya</taxon>
        <taxon>Basidiomycota</taxon>
        <taxon>Agaricomycotina</taxon>
        <taxon>Agaricomycetes</taxon>
        <taxon>Agaricomycetidae</taxon>
        <taxon>Agaricales</taxon>
        <taxon>Pleurotineae</taxon>
        <taxon>Pterulaceae</taxon>
        <taxon>Pterulicium</taxon>
    </lineage>
</organism>
<sequence>MPQEAKGKSTTAAQQQRALEKESKRARGALSCAECRRLKLKCDKTVPCSSCQRRGCGSICPQGELVTGEGTRFVLASTQQLHDKVKQMSDRIQALEDALRLSHDCQSKEAHPLLTRELLAIKSGLDLHSAARQDAGGAQREEEEGQPLDDAFGTLAINTGTGSSTFYGRSAGSEVSKRDSNPILSRGKSADITMTSPYVALQLPSSFPFSSLSNVSLEELIERHIPPWEEALRYTQLYTAIAPWFYGAVSVEELEEEILPRWFPEARQHGGNVSATSPSEQGSAHNLALLFMIICFGALTDTSLPAAPNNNVAEHYYRLTKAAMSLEPATDRPPTFATVQTLSMMGIYQGLCNTDNSIESMWTLFGLSTKLAQSVNKDSARWKLPPHEVQKRRALFWELFITDGWQSLSTGRLATFSLPFVDCELPQDKHQTFDAEGKPQPSFPYWKARFGMECVSAIVNGTLTARAPTYSVIIELDRKVRDMELPQYAQGEPPTGCSLRDTMMFFMPHIYRDLSLLYIHRCFFAHALVSHPLDPLKSQYAPSFLAGYRSSTMLIGNLKISFRLFPHEIARFWVLWTHAFSGAIMLASIVTHAPKSKVARAALLEMKSATRLFQEAAELGGRATRFAPILVRLIAKAEKTFKETSEGIPPPTEKDIFAPKVEDTQDELSIFSGKTSTVVHSDSRPAISSPPAPQPESSRSNLPDGISSLIPAFANAHPGLLNDYREFESAIDQRLQEAQ</sequence>
<dbReference type="GO" id="GO:0005634">
    <property type="term" value="C:nucleus"/>
    <property type="evidence" value="ECO:0007669"/>
    <property type="project" value="UniProtKB-SubCell"/>
</dbReference>
<evidence type="ECO:0000256" key="2">
    <source>
        <dbReference type="ARBA" id="ARBA00022723"/>
    </source>
</evidence>
<dbReference type="AlphaFoldDB" id="A0A5C3R6G2"/>
<feature type="region of interest" description="Disordered" evidence="4">
    <location>
        <begin position="168"/>
        <end position="187"/>
    </location>
</feature>
<dbReference type="GO" id="GO:0000981">
    <property type="term" value="F:DNA-binding transcription factor activity, RNA polymerase II-specific"/>
    <property type="evidence" value="ECO:0007669"/>
    <property type="project" value="InterPro"/>
</dbReference>
<feature type="non-terminal residue" evidence="6">
    <location>
        <position position="739"/>
    </location>
</feature>
<dbReference type="Gene3D" id="4.10.240.10">
    <property type="entry name" value="Zn(2)-C6 fungal-type DNA-binding domain"/>
    <property type="match status" value="1"/>
</dbReference>